<dbReference type="EnsemblPlants" id="OB04G12780.1">
    <property type="protein sequence ID" value="OB04G12780.1"/>
    <property type="gene ID" value="OB04G12780"/>
</dbReference>
<evidence type="ECO:0000313" key="1">
    <source>
        <dbReference type="EnsemblPlants" id="OB04G12780.1"/>
    </source>
</evidence>
<reference evidence="1" key="2">
    <citation type="submission" date="2013-04" db="UniProtKB">
        <authorList>
            <consortium name="EnsemblPlants"/>
        </authorList>
    </citation>
    <scope>IDENTIFICATION</scope>
</reference>
<organism evidence="1">
    <name type="scientific">Oryza brachyantha</name>
    <name type="common">malo sina</name>
    <dbReference type="NCBI Taxonomy" id="4533"/>
    <lineage>
        <taxon>Eukaryota</taxon>
        <taxon>Viridiplantae</taxon>
        <taxon>Streptophyta</taxon>
        <taxon>Embryophyta</taxon>
        <taxon>Tracheophyta</taxon>
        <taxon>Spermatophyta</taxon>
        <taxon>Magnoliopsida</taxon>
        <taxon>Liliopsida</taxon>
        <taxon>Poales</taxon>
        <taxon>Poaceae</taxon>
        <taxon>BOP clade</taxon>
        <taxon>Oryzoideae</taxon>
        <taxon>Oryzeae</taxon>
        <taxon>Oryzinae</taxon>
        <taxon>Oryza</taxon>
    </lineage>
</organism>
<dbReference type="Gramene" id="OB04G12780.1">
    <property type="protein sequence ID" value="OB04G12780.1"/>
    <property type="gene ID" value="OB04G12780"/>
</dbReference>
<sequence length="73" mass="8149">MEKKGAEINEVKHAGDVQAKAGAVNTPQRLEYLLFLFSNPTLTFKACPDTEYFSVQLKTVLTHPIALPMQTQE</sequence>
<protein>
    <submittedName>
        <fullName evidence="1">Uncharacterized protein</fullName>
    </submittedName>
</protein>
<reference evidence="1" key="1">
    <citation type="journal article" date="2013" name="Nat. Commun.">
        <title>Whole-genome sequencing of Oryza brachyantha reveals mechanisms underlying Oryza genome evolution.</title>
        <authorList>
            <person name="Chen J."/>
            <person name="Huang Q."/>
            <person name="Gao D."/>
            <person name="Wang J."/>
            <person name="Lang Y."/>
            <person name="Liu T."/>
            <person name="Li B."/>
            <person name="Bai Z."/>
            <person name="Luis Goicoechea J."/>
            <person name="Liang C."/>
            <person name="Chen C."/>
            <person name="Zhang W."/>
            <person name="Sun S."/>
            <person name="Liao Y."/>
            <person name="Zhang X."/>
            <person name="Yang L."/>
            <person name="Song C."/>
            <person name="Wang M."/>
            <person name="Shi J."/>
            <person name="Liu G."/>
            <person name="Liu J."/>
            <person name="Zhou H."/>
            <person name="Zhou W."/>
            <person name="Yu Q."/>
            <person name="An N."/>
            <person name="Chen Y."/>
            <person name="Cai Q."/>
            <person name="Wang B."/>
            <person name="Liu B."/>
            <person name="Min J."/>
            <person name="Huang Y."/>
            <person name="Wu H."/>
            <person name="Li Z."/>
            <person name="Zhang Y."/>
            <person name="Yin Y."/>
            <person name="Song W."/>
            <person name="Jiang J."/>
            <person name="Jackson S.A."/>
            <person name="Wing R.A."/>
            <person name="Wang J."/>
            <person name="Chen M."/>
        </authorList>
    </citation>
    <scope>NUCLEOTIDE SEQUENCE [LARGE SCALE GENOMIC DNA]</scope>
    <source>
        <strain evidence="1">cv. IRGC 101232</strain>
    </source>
</reference>
<dbReference type="Proteomes" id="UP000006038">
    <property type="component" value="Chromosome 4"/>
</dbReference>
<name>J3LVV3_ORYBR</name>
<accession>J3LVV3</accession>
<evidence type="ECO:0000313" key="2">
    <source>
        <dbReference type="Proteomes" id="UP000006038"/>
    </source>
</evidence>
<proteinExistence type="predicted"/>
<keyword evidence="2" id="KW-1185">Reference proteome</keyword>
<dbReference type="HOGENOM" id="CLU_2708760_0_0_1"/>
<dbReference type="AlphaFoldDB" id="J3LVV3"/>